<feature type="region of interest" description="Disordered" evidence="1">
    <location>
        <begin position="959"/>
        <end position="1072"/>
    </location>
</feature>
<name>A0A0G4HBT3_9ALVE</name>
<organism evidence="2">
    <name type="scientific">Chromera velia CCMP2878</name>
    <dbReference type="NCBI Taxonomy" id="1169474"/>
    <lineage>
        <taxon>Eukaryota</taxon>
        <taxon>Sar</taxon>
        <taxon>Alveolata</taxon>
        <taxon>Colpodellida</taxon>
        <taxon>Chromeraceae</taxon>
        <taxon>Chromera</taxon>
    </lineage>
</organism>
<feature type="compositionally biased region" description="Basic and acidic residues" evidence="1">
    <location>
        <begin position="983"/>
        <end position="997"/>
    </location>
</feature>
<gene>
    <name evidence="2" type="ORF">Cvel_913</name>
</gene>
<feature type="compositionally biased region" description="Basic and acidic residues" evidence="1">
    <location>
        <begin position="1008"/>
        <end position="1043"/>
    </location>
</feature>
<feature type="compositionally biased region" description="Gly residues" evidence="1">
    <location>
        <begin position="1100"/>
        <end position="1110"/>
    </location>
</feature>
<feature type="compositionally biased region" description="Basic and acidic residues" evidence="1">
    <location>
        <begin position="959"/>
        <end position="975"/>
    </location>
</feature>
<feature type="region of interest" description="Disordered" evidence="1">
    <location>
        <begin position="911"/>
        <end position="931"/>
    </location>
</feature>
<evidence type="ECO:0000256" key="1">
    <source>
        <dbReference type="SAM" id="MobiDB-lite"/>
    </source>
</evidence>
<feature type="compositionally biased region" description="Acidic residues" evidence="1">
    <location>
        <begin position="1044"/>
        <end position="1072"/>
    </location>
</feature>
<feature type="region of interest" description="Disordered" evidence="1">
    <location>
        <begin position="148"/>
        <end position="206"/>
    </location>
</feature>
<feature type="region of interest" description="Disordered" evidence="1">
    <location>
        <begin position="104"/>
        <end position="127"/>
    </location>
</feature>
<dbReference type="AlphaFoldDB" id="A0A0G4HBT3"/>
<feature type="region of interest" description="Disordered" evidence="1">
    <location>
        <begin position="264"/>
        <end position="288"/>
    </location>
</feature>
<sequence length="1147" mass="126795">MEKGDRILVENWVHAPCGVRGPAQVFHFGLWAKCLPNGPFRASFEGIRNLVPFTYLEFGKWLKLVLEGSSGDKTILEIRCPTPEIPVVATDETVALAEGKVTYQRKKTEEEEQEVTPGESAGASVQEDAFLKKQVSGGVCEEVWMEREHGEAEEVGEGDGEKSGGAASSERSGAQKEVQRQSLSLFPVDDQGDTEMGLCTERGGENEGNVLGGAAAAATQPASASAPVAPVPAAAAAGPSTVSASFGVTGEEIKNRLGKIKKKKKRKAEEQNGKCEKVQKLQDKDTESRENVRFARDRSVFQFRFVVEGCTGESGYEEKKRRLLSIFPPREHAYRERKNVGRGAAFFLSRVLEENLQRKYELLGIPSEQQMGSGKNLFKIMPTDRAAFWVDRVPQSASSAERGPQAAACSASAASSSSSFSSSSLSSSCETGKECEMTTVVVGLEIHTQVEGGLEVKAPDWTDLHFWGATETDFILRWNEAWVKEANKEEDVQMEAFWSFVRSSTEMETRPFTDGIHLELRATLDPKKRLPEWDLNLNPEFENDLTRDSRALVASLLKRDLAESADLCRGDIPCLEKEDTNTKKKKKFQVRVNDKDNIIRVRFSVLPPAFADSVGRRRLVEGLEENLKHQSGSLGGLWDAFMQQGWVTGLQLWTPGGGLLDSADPLTHKLYFTFFYQFDFPDMSGETFPLSQNDWRKGVFDCEPPGEEAEMADETPQAQMAGPTKGAMRSFVAKPTLKFLKKHCGYPYDWTMKSGLHITKEGDTPHTHALACTEALGLASQGPGPCFPSQKRYHIRMAIQMQTKSTDGKRGLKNQSAVLAKEFNRLSYREGEVLNPSRLSDSTREKTHRISVCHLFYLDPGKFGQAFWDLVEWDNIPSFTTINTEGDHRPTHEMVFANPRLLMLVQFPPSSDDDQAQVVGDTPNSTPDSTFGGWGREKWLCMFGRLKERKGVFFHGNVRTDIDGKREGGGERVGEDGNGGGEGSREKVPETAGKGEEETVEGGSEGDEAFHSRLDIPAEILEERDSDRHSQTDSEMLGRKSEEGDGEGEGEVEGEEDGEDDEDALLDSDDVDDWKQKYRRHVQGIILPSSSAVPKRLGNQVGGGNRGGPEGVEEEAEEYEEYWGEIRASSLGEGPFPVPDTTTGDDH</sequence>
<protein>
    <submittedName>
        <fullName evidence="2">Uncharacterized protein</fullName>
    </submittedName>
</protein>
<dbReference type="VEuPathDB" id="CryptoDB:Cvel_913"/>
<proteinExistence type="predicted"/>
<feature type="compositionally biased region" description="Basic and acidic residues" evidence="1">
    <location>
        <begin position="267"/>
        <end position="288"/>
    </location>
</feature>
<reference evidence="2" key="1">
    <citation type="submission" date="2014-11" db="EMBL/GenBank/DDBJ databases">
        <authorList>
            <person name="Otto D Thomas"/>
            <person name="Naeem Raeece"/>
        </authorList>
    </citation>
    <scope>NUCLEOTIDE SEQUENCE</scope>
</reference>
<feature type="compositionally biased region" description="Acidic residues" evidence="1">
    <location>
        <begin position="1111"/>
        <end position="1123"/>
    </location>
</feature>
<evidence type="ECO:0000313" key="2">
    <source>
        <dbReference type="EMBL" id="CEM41271.1"/>
    </source>
</evidence>
<dbReference type="EMBL" id="CDMZ01002202">
    <property type="protein sequence ID" value="CEM41271.1"/>
    <property type="molecule type" value="Genomic_DNA"/>
</dbReference>
<feature type="compositionally biased region" description="Acidic residues" evidence="1">
    <location>
        <begin position="998"/>
        <end position="1007"/>
    </location>
</feature>
<feature type="region of interest" description="Disordered" evidence="1">
    <location>
        <begin position="1091"/>
        <end position="1147"/>
    </location>
</feature>
<accession>A0A0G4HBT3</accession>